<proteinExistence type="predicted"/>
<reference evidence="1 2" key="1">
    <citation type="submission" date="2020-08" db="EMBL/GenBank/DDBJ databases">
        <title>Genomic Encyclopedia of Type Strains, Phase IV (KMG-IV): sequencing the most valuable type-strain genomes for metagenomic binning, comparative biology and taxonomic classification.</title>
        <authorList>
            <person name="Goeker M."/>
        </authorList>
    </citation>
    <scope>NUCLEOTIDE SEQUENCE [LARGE SCALE GENOMIC DNA]</scope>
    <source>
        <strain evidence="1 2">DSM 100021</strain>
    </source>
</reference>
<name>A0A7W6HKZ2_9HYPH</name>
<evidence type="ECO:0000313" key="1">
    <source>
        <dbReference type="EMBL" id="MBB4006807.1"/>
    </source>
</evidence>
<gene>
    <name evidence="1" type="ORF">GGQ71_001043</name>
</gene>
<organism evidence="1 2">
    <name type="scientific">Allorhizobium taibaishanense</name>
    <dbReference type="NCBI Taxonomy" id="887144"/>
    <lineage>
        <taxon>Bacteria</taxon>
        <taxon>Pseudomonadati</taxon>
        <taxon>Pseudomonadota</taxon>
        <taxon>Alphaproteobacteria</taxon>
        <taxon>Hyphomicrobiales</taxon>
        <taxon>Rhizobiaceae</taxon>
        <taxon>Rhizobium/Agrobacterium group</taxon>
        <taxon>Allorhizobium</taxon>
    </lineage>
</organism>
<evidence type="ECO:0000313" key="2">
    <source>
        <dbReference type="Proteomes" id="UP000544107"/>
    </source>
</evidence>
<dbReference type="EMBL" id="JACIED010000001">
    <property type="protein sequence ID" value="MBB4006807.1"/>
    <property type="molecule type" value="Genomic_DNA"/>
</dbReference>
<dbReference type="AlphaFoldDB" id="A0A7W6HKZ2"/>
<comment type="caution">
    <text evidence="1">The sequence shown here is derived from an EMBL/GenBank/DDBJ whole genome shotgun (WGS) entry which is preliminary data.</text>
</comment>
<dbReference type="Proteomes" id="UP000544107">
    <property type="component" value="Unassembled WGS sequence"/>
</dbReference>
<protein>
    <submittedName>
        <fullName evidence="1">Uncharacterized protein</fullName>
    </submittedName>
</protein>
<sequence>MRKQNLEHRAESVSSVRCSKIRRMVNPLAGLVLDRSHYFARFIALIR</sequence>
<accession>A0A7W6HKZ2</accession>